<proteinExistence type="predicted"/>
<keyword evidence="3" id="KW-1185">Reference proteome</keyword>
<dbReference type="AlphaFoldDB" id="A0A0L6UMA2"/>
<feature type="non-terminal residue" evidence="2">
    <location>
        <position position="1"/>
    </location>
</feature>
<dbReference type="VEuPathDB" id="FungiDB:VP01_4871g1"/>
<feature type="compositionally biased region" description="Basic and acidic residues" evidence="1">
    <location>
        <begin position="10"/>
        <end position="23"/>
    </location>
</feature>
<protein>
    <submittedName>
        <fullName evidence="2">Uncharacterized protein</fullName>
    </submittedName>
</protein>
<organism evidence="2 3">
    <name type="scientific">Puccinia sorghi</name>
    <dbReference type="NCBI Taxonomy" id="27349"/>
    <lineage>
        <taxon>Eukaryota</taxon>
        <taxon>Fungi</taxon>
        <taxon>Dikarya</taxon>
        <taxon>Basidiomycota</taxon>
        <taxon>Pucciniomycotina</taxon>
        <taxon>Pucciniomycetes</taxon>
        <taxon>Pucciniales</taxon>
        <taxon>Pucciniaceae</taxon>
        <taxon>Puccinia</taxon>
    </lineage>
</organism>
<feature type="region of interest" description="Disordered" evidence="1">
    <location>
        <begin position="1"/>
        <end position="26"/>
    </location>
</feature>
<dbReference type="EMBL" id="LAVV01010022">
    <property type="protein sequence ID" value="KNZ49659.1"/>
    <property type="molecule type" value="Genomic_DNA"/>
</dbReference>
<reference evidence="2 3" key="1">
    <citation type="submission" date="2015-08" db="EMBL/GenBank/DDBJ databases">
        <title>Next Generation Sequencing and Analysis of the Genome of Puccinia sorghi L Schw, the Causal Agent of Maize Common Rust.</title>
        <authorList>
            <person name="Rochi L."/>
            <person name="Burguener G."/>
            <person name="Darino M."/>
            <person name="Turjanski A."/>
            <person name="Kreff E."/>
            <person name="Dieguez M.J."/>
            <person name="Sacco F."/>
        </authorList>
    </citation>
    <scope>NUCLEOTIDE SEQUENCE [LARGE SCALE GENOMIC DNA]</scope>
    <source>
        <strain evidence="2 3">RO10H11247</strain>
    </source>
</reference>
<dbReference type="OrthoDB" id="1728030at2759"/>
<sequence length="352" mass="40178">ENQIRNSFKASEKGNEEQKEEGSKLTIHCPWKTQSRSESRHQPLLVTSPGIKTCQLRNQINCKLPSTTQLMEVEASSWPIVLNSGATHHLIKNPETFFETAEANIKISTGGHKLPSSHFELINPQSSCYQSSSESPNWHTRLGHSNQIYQELMVPASESNNGSISKTFKFKTLSFTGRFKSNSKKIAHLKELHIMFPRNTRILFQLNLLIQFGGSFFWSLKIVYLIPHHLESYFQLIYIDYSFFFSTTSSMSQKLKTLTCSTLEKSKTLDLIADNFPKGNIKKKNFIQVVLAHFKKQYNMNKSHQMQMFVNLNDRPFHLQTQCYDLVTPLQDPPGVSPTRGLSSASAPLYIP</sequence>
<evidence type="ECO:0000313" key="2">
    <source>
        <dbReference type="EMBL" id="KNZ49659.1"/>
    </source>
</evidence>
<gene>
    <name evidence="2" type="ORF">VP01_4871g1</name>
</gene>
<name>A0A0L6UMA2_9BASI</name>
<evidence type="ECO:0000313" key="3">
    <source>
        <dbReference type="Proteomes" id="UP000037035"/>
    </source>
</evidence>
<comment type="caution">
    <text evidence="2">The sequence shown here is derived from an EMBL/GenBank/DDBJ whole genome shotgun (WGS) entry which is preliminary data.</text>
</comment>
<evidence type="ECO:0000256" key="1">
    <source>
        <dbReference type="SAM" id="MobiDB-lite"/>
    </source>
</evidence>
<dbReference type="Proteomes" id="UP000037035">
    <property type="component" value="Unassembled WGS sequence"/>
</dbReference>
<accession>A0A0L6UMA2</accession>
<feature type="non-terminal residue" evidence="2">
    <location>
        <position position="352"/>
    </location>
</feature>